<dbReference type="AlphaFoldDB" id="A0AAN8WPV1"/>
<gene>
    <name evidence="1" type="ORF">SK128_012862</name>
</gene>
<proteinExistence type="predicted"/>
<dbReference type="Proteomes" id="UP001381693">
    <property type="component" value="Unassembled WGS sequence"/>
</dbReference>
<keyword evidence="2" id="KW-1185">Reference proteome</keyword>
<evidence type="ECO:0000313" key="2">
    <source>
        <dbReference type="Proteomes" id="UP001381693"/>
    </source>
</evidence>
<sequence length="623" mass="70799">MAATALKKEVPMLHLASSHLICDMYHGLDYLRGNLSVSSMQKKDIVNAIIHVYHDPEAMEEKLVITVVWPDEEVRIMGQVATLPKHFKAGIWIETSLEDIQKAGIVLGHSKDKHIKTEARVQWNDRVDAGFILLGQVTSLTDFLVSCTVRTPFPGYKVISGEVRNLFKLHPEVRVYPRIYGQIGDKKYGIGARYEQGSLPRLRIAIELYSPLPELHTVVLDLCDNTTDSRVTYDLTMKYGPTKTVHLNVDLERSAGGFDGQAIAVLPLQSLDDRLTDASIEFTGMVFWDPVPKVDITMNSQAADSTKIVIRGNMPQSDAGDLLISMTSTMEGYETLDVQFEYRIPTSERVGFLDGRVQTYDGVYSLNARGTTRDLTGTFTSPFEPFRNGEFMWRMTAVDIVKSHLLTKLGWEDGKQIFLDATVKFEQNFMRELDGTLETPWEDLERASLRLVGKPQEGGYRNNLVLEGGSHTYTGTVFWKYRNDNDWEVNVEMEREHGGEQGRYTVQLALTNMARKPFKLSAQLTTPHRGFQEFKLDFEMRRYLPPYYLRMGWGTSTVSRNLDITFRKLSVREVEGTITLNFQNNQGPKKFVSLQLDVINQSNEDTIDVSFVADIKGNHEYLE</sequence>
<protein>
    <submittedName>
        <fullName evidence="1">Uncharacterized protein</fullName>
    </submittedName>
</protein>
<evidence type="ECO:0000313" key="1">
    <source>
        <dbReference type="EMBL" id="KAK7070065.1"/>
    </source>
</evidence>
<dbReference type="EMBL" id="JAXCGZ010015574">
    <property type="protein sequence ID" value="KAK7070065.1"/>
    <property type="molecule type" value="Genomic_DNA"/>
</dbReference>
<comment type="caution">
    <text evidence="1">The sequence shown here is derived from an EMBL/GenBank/DDBJ whole genome shotgun (WGS) entry which is preliminary data.</text>
</comment>
<name>A0AAN8WPV1_HALRR</name>
<accession>A0AAN8WPV1</accession>
<reference evidence="1 2" key="1">
    <citation type="submission" date="2023-11" db="EMBL/GenBank/DDBJ databases">
        <title>Halocaridina rubra genome assembly.</title>
        <authorList>
            <person name="Smith C."/>
        </authorList>
    </citation>
    <scope>NUCLEOTIDE SEQUENCE [LARGE SCALE GENOMIC DNA]</scope>
    <source>
        <strain evidence="1">EP-1</strain>
        <tissue evidence="1">Whole</tissue>
    </source>
</reference>
<organism evidence="1 2">
    <name type="scientific">Halocaridina rubra</name>
    <name type="common">Hawaiian red shrimp</name>
    <dbReference type="NCBI Taxonomy" id="373956"/>
    <lineage>
        <taxon>Eukaryota</taxon>
        <taxon>Metazoa</taxon>
        <taxon>Ecdysozoa</taxon>
        <taxon>Arthropoda</taxon>
        <taxon>Crustacea</taxon>
        <taxon>Multicrustacea</taxon>
        <taxon>Malacostraca</taxon>
        <taxon>Eumalacostraca</taxon>
        <taxon>Eucarida</taxon>
        <taxon>Decapoda</taxon>
        <taxon>Pleocyemata</taxon>
        <taxon>Caridea</taxon>
        <taxon>Atyoidea</taxon>
        <taxon>Atyidae</taxon>
        <taxon>Halocaridina</taxon>
    </lineage>
</organism>